<gene>
    <name evidence="9" type="ORF">CU669_06910</name>
</gene>
<evidence type="ECO:0000259" key="7">
    <source>
        <dbReference type="Pfam" id="PF02770"/>
    </source>
</evidence>
<protein>
    <submittedName>
        <fullName evidence="9">Acyl-CoA dehydrogenase</fullName>
    </submittedName>
</protein>
<dbReference type="RefSeq" id="WP_112143105.1">
    <property type="nucleotide sequence ID" value="NZ_PGTO01000004.1"/>
</dbReference>
<dbReference type="Pfam" id="PF02770">
    <property type="entry name" value="Acyl-CoA_dh_M"/>
    <property type="match status" value="1"/>
</dbReference>
<feature type="domain" description="Acyl-CoA dehydrogenase/oxidase C-terminal" evidence="6">
    <location>
        <begin position="271"/>
        <end position="430"/>
    </location>
</feature>
<organism evidence="9 10">
    <name type="scientific">Paramagnetospirillum kuznetsovii</name>
    <dbReference type="NCBI Taxonomy" id="2053833"/>
    <lineage>
        <taxon>Bacteria</taxon>
        <taxon>Pseudomonadati</taxon>
        <taxon>Pseudomonadota</taxon>
        <taxon>Alphaproteobacteria</taxon>
        <taxon>Rhodospirillales</taxon>
        <taxon>Magnetospirillaceae</taxon>
        <taxon>Paramagnetospirillum</taxon>
    </lineage>
</organism>
<evidence type="ECO:0000313" key="10">
    <source>
        <dbReference type="Proteomes" id="UP000251075"/>
    </source>
</evidence>
<dbReference type="InterPro" id="IPR052166">
    <property type="entry name" value="Diverse_Acyl-CoA_DH"/>
</dbReference>
<evidence type="ECO:0000256" key="4">
    <source>
        <dbReference type="ARBA" id="ARBA00022827"/>
    </source>
</evidence>
<evidence type="ECO:0000259" key="8">
    <source>
        <dbReference type="Pfam" id="PF02771"/>
    </source>
</evidence>
<dbReference type="InterPro" id="IPR036250">
    <property type="entry name" value="AcylCo_DH-like_C"/>
</dbReference>
<sequence length="555" mass="59059">MIDYKTPLADILFALKHGAGADRLGHWDAELASDVLTHAGAMVDGIIAPLDPIGDMEGTRLVDGRAVMPPQFVEAYRQFKEGGWPGLAVDEEYGGQGLPHILASALSEMLSGACITYQMVLSLAHGAMRTLIASGSEAQRKTWVPRLASGDYLATMCLTEPQAGSDLGLARTMATPVDDGSWRISGGKIFISGGDQNLTDGRIMHLVLARTPDAPAGVKGLSLFISPSHLPDGSRNAISVVRLEEKMGMHASPTCQVAFDGAQAEIVGAPGEGLARMFTMMNAERLDVAVQGVGLAEVALQRSLAYATERRQGRAGSGGSGPDPINRHGDVRRMLLTQMALAQGCRAMVMRTLVDLELGESPALMELMTPVCKAFATEAAQETASLAIQIHGGYGFLREYRVEQIARDARITPIYEGTNGIQAATVAGRVIRMDNGAALREFRAEVEGAAAQATPAFAERLMDGLAALDRASAAMLARRDLGLTATSYLRLIGLLAFGAAWSRLEAAADFAPDPGRIRATASFVRDWMLCEIHALAERCEISAELGSLPDNVFEL</sequence>
<dbReference type="PANTHER" id="PTHR42803:SF1">
    <property type="entry name" value="BROAD-SPECIFICITY LINEAR ACYL-COA DEHYDROGENASE FADE5"/>
    <property type="match status" value="1"/>
</dbReference>
<proteinExistence type="inferred from homology"/>
<dbReference type="AlphaFoldDB" id="A0A364NZC6"/>
<dbReference type="Proteomes" id="UP000251075">
    <property type="component" value="Unassembled WGS sequence"/>
</dbReference>
<evidence type="ECO:0000313" key="9">
    <source>
        <dbReference type="EMBL" id="RAU22431.1"/>
    </source>
</evidence>
<comment type="similarity">
    <text evidence="2 5">Belongs to the acyl-CoA dehydrogenase family.</text>
</comment>
<comment type="caution">
    <text evidence="9">The sequence shown here is derived from an EMBL/GenBank/DDBJ whole genome shotgun (WGS) entry which is preliminary data.</text>
</comment>
<dbReference type="SUPFAM" id="SSF56645">
    <property type="entry name" value="Acyl-CoA dehydrogenase NM domain-like"/>
    <property type="match status" value="1"/>
</dbReference>
<dbReference type="SUPFAM" id="SSF47203">
    <property type="entry name" value="Acyl-CoA dehydrogenase C-terminal domain-like"/>
    <property type="match status" value="1"/>
</dbReference>
<feature type="domain" description="Acyl-CoA dehydrogenase/oxidase N-terminal" evidence="8">
    <location>
        <begin position="73"/>
        <end position="151"/>
    </location>
</feature>
<evidence type="ECO:0000256" key="1">
    <source>
        <dbReference type="ARBA" id="ARBA00001974"/>
    </source>
</evidence>
<comment type="cofactor">
    <cofactor evidence="1 5">
        <name>FAD</name>
        <dbReference type="ChEBI" id="CHEBI:57692"/>
    </cofactor>
</comment>
<dbReference type="Gene3D" id="1.20.140.10">
    <property type="entry name" value="Butyryl-CoA Dehydrogenase, subunit A, domain 3"/>
    <property type="match status" value="1"/>
</dbReference>
<dbReference type="InterPro" id="IPR009075">
    <property type="entry name" value="AcylCo_DH/oxidase_C"/>
</dbReference>
<dbReference type="Pfam" id="PF02771">
    <property type="entry name" value="Acyl-CoA_dh_N"/>
    <property type="match status" value="1"/>
</dbReference>
<dbReference type="Gene3D" id="2.40.110.10">
    <property type="entry name" value="Butyryl-CoA Dehydrogenase, subunit A, domain 2"/>
    <property type="match status" value="1"/>
</dbReference>
<accession>A0A364NZC6</accession>
<keyword evidence="10" id="KW-1185">Reference proteome</keyword>
<evidence type="ECO:0000256" key="2">
    <source>
        <dbReference type="ARBA" id="ARBA00009347"/>
    </source>
</evidence>
<dbReference type="PANTHER" id="PTHR42803">
    <property type="entry name" value="ACYL-COA DEHYDROGENASE"/>
    <property type="match status" value="1"/>
</dbReference>
<name>A0A364NZC6_9PROT</name>
<dbReference type="EMBL" id="PGTO01000004">
    <property type="protein sequence ID" value="RAU22431.1"/>
    <property type="molecule type" value="Genomic_DNA"/>
</dbReference>
<evidence type="ECO:0000259" key="6">
    <source>
        <dbReference type="Pfam" id="PF00441"/>
    </source>
</evidence>
<reference evidence="9 10" key="1">
    <citation type="submission" date="2017-11" db="EMBL/GenBank/DDBJ databases">
        <title>Draft genome sequence of magnetotactic bacterium Magnetospirillum kuznetsovii LBB-42.</title>
        <authorList>
            <person name="Grouzdev D.S."/>
            <person name="Rysina M.S."/>
            <person name="Baslerov R.V."/>
            <person name="Koziaeva V."/>
        </authorList>
    </citation>
    <scope>NUCLEOTIDE SEQUENCE [LARGE SCALE GENOMIC DNA]</scope>
    <source>
        <strain evidence="9 10">LBB-42</strain>
    </source>
</reference>
<keyword evidence="5" id="KW-0560">Oxidoreductase</keyword>
<keyword evidence="4 5" id="KW-0274">FAD</keyword>
<dbReference type="InterPro" id="IPR013786">
    <property type="entry name" value="AcylCoA_DH/ox_N"/>
</dbReference>
<dbReference type="Gene3D" id="1.10.540.10">
    <property type="entry name" value="Acyl-CoA dehydrogenase/oxidase, N-terminal domain"/>
    <property type="match status" value="1"/>
</dbReference>
<evidence type="ECO:0000256" key="5">
    <source>
        <dbReference type="RuleBase" id="RU362125"/>
    </source>
</evidence>
<dbReference type="GO" id="GO:0016627">
    <property type="term" value="F:oxidoreductase activity, acting on the CH-CH group of donors"/>
    <property type="evidence" value="ECO:0007669"/>
    <property type="project" value="InterPro"/>
</dbReference>
<dbReference type="InterPro" id="IPR037069">
    <property type="entry name" value="AcylCoA_DH/ox_N_sf"/>
</dbReference>
<dbReference type="GO" id="GO:0050660">
    <property type="term" value="F:flavin adenine dinucleotide binding"/>
    <property type="evidence" value="ECO:0007669"/>
    <property type="project" value="InterPro"/>
</dbReference>
<dbReference type="InterPro" id="IPR046373">
    <property type="entry name" value="Acyl-CoA_Oxase/DH_mid-dom_sf"/>
</dbReference>
<keyword evidence="3 5" id="KW-0285">Flavoprotein</keyword>
<feature type="domain" description="Acyl-CoA oxidase/dehydrogenase middle" evidence="7">
    <location>
        <begin position="156"/>
        <end position="260"/>
    </location>
</feature>
<evidence type="ECO:0000256" key="3">
    <source>
        <dbReference type="ARBA" id="ARBA00022630"/>
    </source>
</evidence>
<dbReference type="Pfam" id="PF00441">
    <property type="entry name" value="Acyl-CoA_dh_1"/>
    <property type="match status" value="1"/>
</dbReference>
<dbReference type="InterPro" id="IPR006091">
    <property type="entry name" value="Acyl-CoA_Oxase/DH_mid-dom"/>
</dbReference>
<dbReference type="InterPro" id="IPR009100">
    <property type="entry name" value="AcylCoA_DH/oxidase_NM_dom_sf"/>
</dbReference>
<dbReference type="OrthoDB" id="7801364at2"/>